<feature type="repeat" description="TPR" evidence="3">
    <location>
        <begin position="2"/>
        <end position="35"/>
    </location>
</feature>
<sequence>MSEALVEKGVEACRKNEFEKGIELFTRALVQNPNQIEALYNRARAYSKVDEMEKSLEDFKQLVDINPINASFIGDYAVSLHLNNKNDLAAIQFEKALSLDQENPYRYSSRAFFKDRIGDLEGAIEDYERAIALDPEDAIALNNKGLVEEKLGYAEKAKKSFDKSNDLVGYKPDVKEELKPTPKVETSASPTTKADVFKTLLTKDGLKDFGKFTVNLFKGKK</sequence>
<dbReference type="RefSeq" id="WP_069836158.1">
    <property type="nucleotide sequence ID" value="NZ_MDGQ01000005.1"/>
</dbReference>
<dbReference type="STRING" id="1563681.BFP71_14460"/>
<evidence type="ECO:0000256" key="1">
    <source>
        <dbReference type="ARBA" id="ARBA00022737"/>
    </source>
</evidence>
<dbReference type="OrthoDB" id="5508659at2"/>
<dbReference type="SUPFAM" id="SSF48452">
    <property type="entry name" value="TPR-like"/>
    <property type="match status" value="1"/>
</dbReference>
<evidence type="ECO:0000313" key="5">
    <source>
        <dbReference type="Proteomes" id="UP000095552"/>
    </source>
</evidence>
<dbReference type="InterPro" id="IPR011990">
    <property type="entry name" value="TPR-like_helical_dom_sf"/>
</dbReference>
<keyword evidence="1" id="KW-0677">Repeat</keyword>
<dbReference type="Gene3D" id="1.25.40.10">
    <property type="entry name" value="Tetratricopeptide repeat domain"/>
    <property type="match status" value="2"/>
</dbReference>
<evidence type="ECO:0000313" key="4">
    <source>
        <dbReference type="EMBL" id="OEK04654.1"/>
    </source>
</evidence>
<keyword evidence="2 3" id="KW-0802">TPR repeat</keyword>
<reference evidence="4 5" key="1">
    <citation type="submission" date="2016-08" db="EMBL/GenBank/DDBJ databases">
        <title>Draft genome of Fabibacter sp. strain SK-8.</title>
        <authorList>
            <person name="Wong S.-K."/>
            <person name="Hamasaki K."/>
            <person name="Yoshizawa S."/>
        </authorList>
    </citation>
    <scope>NUCLEOTIDE SEQUENCE [LARGE SCALE GENOMIC DNA]</scope>
    <source>
        <strain evidence="4 5">SK-8</strain>
    </source>
</reference>
<dbReference type="InterPro" id="IPR019734">
    <property type="entry name" value="TPR_rpt"/>
</dbReference>
<organism evidence="4 5">
    <name type="scientific">Roseivirga misakiensis</name>
    <dbReference type="NCBI Taxonomy" id="1563681"/>
    <lineage>
        <taxon>Bacteria</taxon>
        <taxon>Pseudomonadati</taxon>
        <taxon>Bacteroidota</taxon>
        <taxon>Cytophagia</taxon>
        <taxon>Cytophagales</taxon>
        <taxon>Roseivirgaceae</taxon>
        <taxon>Roseivirga</taxon>
    </lineage>
</organism>
<evidence type="ECO:0000256" key="3">
    <source>
        <dbReference type="PROSITE-ProRule" id="PRU00339"/>
    </source>
</evidence>
<dbReference type="PANTHER" id="PTHR44858:SF1">
    <property type="entry name" value="UDP-N-ACETYLGLUCOSAMINE--PEPTIDE N-ACETYLGLUCOSAMINYLTRANSFERASE SPINDLY-RELATED"/>
    <property type="match status" value="1"/>
</dbReference>
<dbReference type="EMBL" id="MDGQ01000005">
    <property type="protein sequence ID" value="OEK04654.1"/>
    <property type="molecule type" value="Genomic_DNA"/>
</dbReference>
<protein>
    <submittedName>
        <fullName evidence="4">Uncharacterized protein</fullName>
    </submittedName>
</protein>
<keyword evidence="5" id="KW-1185">Reference proteome</keyword>
<dbReference type="InterPro" id="IPR050498">
    <property type="entry name" value="Ycf3"/>
</dbReference>
<dbReference type="PANTHER" id="PTHR44858">
    <property type="entry name" value="TETRATRICOPEPTIDE REPEAT PROTEIN 6"/>
    <property type="match status" value="1"/>
</dbReference>
<gene>
    <name evidence="4" type="ORF">BFP71_14460</name>
</gene>
<comment type="caution">
    <text evidence="4">The sequence shown here is derived from an EMBL/GenBank/DDBJ whole genome shotgun (WGS) entry which is preliminary data.</text>
</comment>
<dbReference type="PROSITE" id="PS50005">
    <property type="entry name" value="TPR"/>
    <property type="match status" value="3"/>
</dbReference>
<dbReference type="AlphaFoldDB" id="A0A1E5SZV1"/>
<evidence type="ECO:0000256" key="2">
    <source>
        <dbReference type="ARBA" id="ARBA00022803"/>
    </source>
</evidence>
<feature type="repeat" description="TPR" evidence="3">
    <location>
        <begin position="36"/>
        <end position="69"/>
    </location>
</feature>
<dbReference type="Proteomes" id="UP000095552">
    <property type="component" value="Unassembled WGS sequence"/>
</dbReference>
<feature type="repeat" description="TPR" evidence="3">
    <location>
        <begin position="104"/>
        <end position="137"/>
    </location>
</feature>
<proteinExistence type="predicted"/>
<dbReference type="Pfam" id="PF13414">
    <property type="entry name" value="TPR_11"/>
    <property type="match status" value="1"/>
</dbReference>
<dbReference type="SMART" id="SM00028">
    <property type="entry name" value="TPR"/>
    <property type="match status" value="5"/>
</dbReference>
<name>A0A1E5SZV1_9BACT</name>
<dbReference type="Pfam" id="PF13431">
    <property type="entry name" value="TPR_17"/>
    <property type="match status" value="1"/>
</dbReference>
<accession>A0A1E5SZV1</accession>